<dbReference type="SMART" id="SM00448">
    <property type="entry name" value="REC"/>
    <property type="match status" value="1"/>
</dbReference>
<dbReference type="CDD" id="cd17546">
    <property type="entry name" value="REC_hyHK_CKI1_RcsC-like"/>
    <property type="match status" value="1"/>
</dbReference>
<dbReference type="InterPro" id="IPR056839">
    <property type="entry name" value="Receiver_AHK4/CRE1_1st"/>
</dbReference>
<feature type="transmembrane region" description="Helical" evidence="13">
    <location>
        <begin position="637"/>
        <end position="659"/>
    </location>
</feature>
<dbReference type="PROSITE" id="PS50839">
    <property type="entry name" value="CHASE"/>
    <property type="match status" value="1"/>
</dbReference>
<dbReference type="PRINTS" id="PR00344">
    <property type="entry name" value="BCTRLSENSOR"/>
</dbReference>
<dbReference type="GO" id="GO:0009884">
    <property type="term" value="F:cytokinin receptor activity"/>
    <property type="evidence" value="ECO:0007669"/>
    <property type="project" value="UniProtKB-ARBA"/>
</dbReference>
<dbReference type="Gene3D" id="1.10.287.130">
    <property type="match status" value="1"/>
</dbReference>
<dbReference type="Pfam" id="PF02518">
    <property type="entry name" value="HATPase_c"/>
    <property type="match status" value="1"/>
</dbReference>
<dbReference type="GO" id="GO:0005789">
    <property type="term" value="C:endoplasmic reticulum membrane"/>
    <property type="evidence" value="ECO:0007669"/>
    <property type="project" value="UniProtKB-SubCell"/>
</dbReference>
<keyword evidence="5" id="KW-0808">Transferase</keyword>
<dbReference type="Pfam" id="PF03924">
    <property type="entry name" value="CHASE"/>
    <property type="match status" value="1"/>
</dbReference>
<dbReference type="EMBL" id="KE346352">
    <property type="protein sequence ID" value="EXC34905.1"/>
    <property type="molecule type" value="Genomic_DNA"/>
</dbReference>
<feature type="domain" description="CHASE" evidence="16">
    <location>
        <begin position="404"/>
        <end position="628"/>
    </location>
</feature>
<dbReference type="GO" id="GO:0048831">
    <property type="term" value="P:regulation of shoot system development"/>
    <property type="evidence" value="ECO:0007669"/>
    <property type="project" value="UniProtKB-ARBA"/>
</dbReference>
<reference evidence="18" key="1">
    <citation type="submission" date="2013-01" db="EMBL/GenBank/DDBJ databases">
        <title>Draft Genome Sequence of a Mulberry Tree, Morus notabilis C.K. Schneid.</title>
        <authorList>
            <person name="He N."/>
            <person name="Zhao S."/>
        </authorList>
    </citation>
    <scope>NUCLEOTIDE SEQUENCE</scope>
</reference>
<name>W9SZU8_9ROSA</name>
<keyword evidence="6 13" id="KW-0812">Transmembrane</keyword>
<protein>
    <recommendedName>
        <fullName evidence="3">histidine kinase</fullName>
        <ecNumber evidence="3">2.7.13.3</ecNumber>
    </recommendedName>
</protein>
<evidence type="ECO:0000256" key="9">
    <source>
        <dbReference type="ARBA" id="ARBA00022989"/>
    </source>
</evidence>
<feature type="transmembrane region" description="Helical" evidence="13">
    <location>
        <begin position="73"/>
        <end position="91"/>
    </location>
</feature>
<keyword evidence="11" id="KW-0675">Receptor</keyword>
<dbReference type="Gene3D" id="3.30.450.350">
    <property type="entry name" value="CHASE domain"/>
    <property type="match status" value="1"/>
</dbReference>
<dbReference type="CDD" id="cd00082">
    <property type="entry name" value="HisKA"/>
    <property type="match status" value="1"/>
</dbReference>
<evidence type="ECO:0000259" key="16">
    <source>
        <dbReference type="PROSITE" id="PS50839"/>
    </source>
</evidence>
<evidence type="ECO:0000256" key="7">
    <source>
        <dbReference type="ARBA" id="ARBA00022777"/>
    </source>
</evidence>
<dbReference type="Pfam" id="PF00512">
    <property type="entry name" value="HisKA"/>
    <property type="match status" value="1"/>
</dbReference>
<accession>W9SZU8</accession>
<feature type="modified residue" description="4-aspartylphosphate" evidence="12">
    <location>
        <position position="1059"/>
    </location>
</feature>
<dbReference type="PROSITE" id="PS50109">
    <property type="entry name" value="HIS_KIN"/>
    <property type="match status" value="1"/>
</dbReference>
<dbReference type="Proteomes" id="UP000030645">
    <property type="component" value="Unassembled WGS sequence"/>
</dbReference>
<dbReference type="InterPro" id="IPR001789">
    <property type="entry name" value="Sig_transdc_resp-reg_receiver"/>
</dbReference>
<dbReference type="GO" id="GO:0006970">
    <property type="term" value="P:response to osmotic stress"/>
    <property type="evidence" value="ECO:0007669"/>
    <property type="project" value="UniProtKB-ARBA"/>
</dbReference>
<dbReference type="EC" id="2.7.13.3" evidence="3"/>
<evidence type="ECO:0000256" key="10">
    <source>
        <dbReference type="ARBA" id="ARBA00023136"/>
    </source>
</evidence>
<feature type="transmembrane region" description="Helical" evidence="13">
    <location>
        <begin position="336"/>
        <end position="353"/>
    </location>
</feature>
<dbReference type="PROSITE" id="PS50110">
    <property type="entry name" value="RESPONSE_REGULATORY"/>
    <property type="match status" value="2"/>
</dbReference>
<feature type="domain" description="Histidine kinase" evidence="14">
    <location>
        <begin position="696"/>
        <end position="972"/>
    </location>
</feature>
<dbReference type="SMART" id="SM00388">
    <property type="entry name" value="HisKA"/>
    <property type="match status" value="1"/>
</dbReference>
<dbReference type="InterPro" id="IPR006189">
    <property type="entry name" value="CHASE_dom"/>
</dbReference>
<evidence type="ECO:0000259" key="15">
    <source>
        <dbReference type="PROSITE" id="PS50110"/>
    </source>
</evidence>
<dbReference type="FunFam" id="3.30.450.350:FF:000001">
    <property type="entry name" value="Histidine kinase 4"/>
    <property type="match status" value="1"/>
</dbReference>
<evidence type="ECO:0000256" key="13">
    <source>
        <dbReference type="SAM" id="Phobius"/>
    </source>
</evidence>
<dbReference type="Pfam" id="PF00072">
    <property type="entry name" value="Response_reg"/>
    <property type="match status" value="1"/>
</dbReference>
<dbReference type="InterPro" id="IPR036097">
    <property type="entry name" value="HisK_dim/P_sf"/>
</dbReference>
<dbReference type="SUPFAM" id="SSF52172">
    <property type="entry name" value="CheY-like"/>
    <property type="match status" value="3"/>
</dbReference>
<dbReference type="GO" id="GO:0033554">
    <property type="term" value="P:cellular response to stress"/>
    <property type="evidence" value="ECO:0007669"/>
    <property type="project" value="UniProtKB-ARBA"/>
</dbReference>
<dbReference type="eggNOG" id="KOG0519">
    <property type="taxonomic scope" value="Eukaryota"/>
</dbReference>
<dbReference type="Gene3D" id="3.40.50.2300">
    <property type="match status" value="2"/>
</dbReference>
<dbReference type="GO" id="GO:0000155">
    <property type="term" value="F:phosphorelay sensor kinase activity"/>
    <property type="evidence" value="ECO:0007669"/>
    <property type="project" value="InterPro"/>
</dbReference>
<dbReference type="InterPro" id="IPR011006">
    <property type="entry name" value="CheY-like_superfamily"/>
</dbReference>
<dbReference type="SMART" id="SM01079">
    <property type="entry name" value="CHASE"/>
    <property type="match status" value="1"/>
</dbReference>
<dbReference type="CDD" id="cd16922">
    <property type="entry name" value="HATPase_EvgS-ArcB-TorS-like"/>
    <property type="match status" value="1"/>
</dbReference>
<keyword evidence="18" id="KW-1185">Reference proteome</keyword>
<gene>
    <name evidence="17" type="ORF">L484_020021</name>
</gene>
<dbReference type="Pfam" id="PF24896">
    <property type="entry name" value="Receiver_CRE1"/>
    <property type="match status" value="1"/>
</dbReference>
<dbReference type="GO" id="GO:0010029">
    <property type="term" value="P:regulation of seed germination"/>
    <property type="evidence" value="ECO:0007669"/>
    <property type="project" value="UniProtKB-ARBA"/>
</dbReference>
<evidence type="ECO:0000256" key="8">
    <source>
        <dbReference type="ARBA" id="ARBA00022824"/>
    </source>
</evidence>
<organism evidence="17 18">
    <name type="scientific">Morus notabilis</name>
    <dbReference type="NCBI Taxonomy" id="981085"/>
    <lineage>
        <taxon>Eukaryota</taxon>
        <taxon>Viridiplantae</taxon>
        <taxon>Streptophyta</taxon>
        <taxon>Embryophyta</taxon>
        <taxon>Tracheophyta</taxon>
        <taxon>Spermatophyta</taxon>
        <taxon>Magnoliopsida</taxon>
        <taxon>eudicotyledons</taxon>
        <taxon>Gunneridae</taxon>
        <taxon>Pentapetalae</taxon>
        <taxon>rosids</taxon>
        <taxon>fabids</taxon>
        <taxon>Rosales</taxon>
        <taxon>Moraceae</taxon>
        <taxon>Moreae</taxon>
        <taxon>Morus</taxon>
    </lineage>
</organism>
<evidence type="ECO:0000256" key="11">
    <source>
        <dbReference type="ARBA" id="ARBA00023170"/>
    </source>
</evidence>
<dbReference type="SMART" id="SM00387">
    <property type="entry name" value="HATPase_c"/>
    <property type="match status" value="1"/>
</dbReference>
<feature type="domain" description="Response regulatory" evidence="15">
    <location>
        <begin position="996"/>
        <end position="1134"/>
    </location>
</feature>
<dbReference type="InterPro" id="IPR005467">
    <property type="entry name" value="His_kinase_dom"/>
</dbReference>
<comment type="subcellular location">
    <subcellularLocation>
        <location evidence="2">Endoplasmic reticulum membrane</location>
        <topology evidence="2">Multi-pass membrane protein</topology>
    </subcellularLocation>
</comment>
<dbReference type="PANTHER" id="PTHR43719:SF35">
    <property type="entry name" value="HISTIDINE KINASE 2"/>
    <property type="match status" value="1"/>
</dbReference>
<feature type="domain" description="Response regulatory" evidence="15">
    <location>
        <begin position="1158"/>
        <end position="1323"/>
    </location>
</feature>
<keyword evidence="10 13" id="KW-0472">Membrane</keyword>
<evidence type="ECO:0000256" key="3">
    <source>
        <dbReference type="ARBA" id="ARBA00012438"/>
    </source>
</evidence>
<sequence>MSCSAGKEAFFKLSRIFVKIHRWVLVLVVNMSLNCKFSSLNGRLPANFKLKKGKEFSLHGAKSNCVRKWAKKLLFFWLFGVAIVSIVWFFFSFNYGTLEGKVEIPGFCQESAPILRTYFNVSKNQLHSLASLFSKSDQIVSLECSKEPTPKAMLSDGIACSVKVLCSEELESPTQHKWIVENVKSTNQCPVLREESIPRKLYLALLKNRSVSHALQFIISAAYQIRGKNLFQSVTLADCARERCQLLCYLIRGYWWVIVGVVLSYKISSKLWRKKPELLPEQSNGWQHKLDLDQHSSWQQKLVHERPPARQQKLLLKQQQQGHSPPKGAGKWRKKLLIVFILSGISLSIWLFCHFNRKHIVRREETLANMCDERARMLQDQFNVSMNHVHALAILVSTFHHGKYPSAIDQKTFGEYTERTAFERPLTSGVAYALKVLHSEREQFEKQHGWTIKKMETEDQTLVQDCIPENLDPAPVQDEYAPVIFSQETVSHIVSIDMMSGKEDRENILRARATGKGVLTSPFKLLKSNYLGVVLTFAVYNTDLPPEATPEQRIEATVGYLGASYDVPSLVEKLLHQLASKETIVVNVYDITDASAPVNMYGTDVIDTGLLHISHLDFGDPLRKHEMHCRFKQKPPLPWMAINASFGVFVITLLVGHIFHAAICRIAKVEADYRMMVELKARAEAADVAKSQFLATVSHEIRTPMNGVLGMLQMLMDTDLNATQQDYAQTAHSSGKDLISLINEVLDQAKIESGRLELEDVPFDLRAVLDNVLSLFSGKSNEKGIELAVYVSNRVPEVVIGDPGRFRQIITNLVGNSIKFTNDKGHIFVTVHLADEVKCPVDDIDEVLKQGIDLVGDDSGKNYNTLSGYPVVQRWKSWERFKNLTGTTTDESDRIKLLVTVEDTGVGILQEAQSRIFTPFVQADSSTSRTYGGTGIGLSISKCLVELMGGEIGFVSEQGIGSTFSFTGSLRKGETSSLDTKWQQCDPTVSEFQGLKALVIDERVIRAEVTRYHLERLGISVDIATSMETACSFLCSDSYLSSDSNGSFSSMNLGMVLIDKDVWDKGTGLKFHQLLRRRRQNYADTPINPPKIFLLTTSISASEHNVIKSAGLVDNVLAKPLRSSIVVACLQEALGSGKKRLVGRKKPETLGNLLKGKRILVVDDNIVNRRVAEGALKKYEAIVTCVESGKVALEKLKPPHNFDACFMDLQMPEMDGAPYDEYSVKKQKNAFMGQVMNEDAPWDLFEATETIRRNEDEVNKKIASGEVSMEMFGNGAHWHTPILAMTADVIQASNERCMKCGMDDYVSKPFEEEQLYSAVARFFESG</sequence>
<dbReference type="GO" id="GO:0009414">
    <property type="term" value="P:response to water deprivation"/>
    <property type="evidence" value="ECO:0007669"/>
    <property type="project" value="UniProtKB-ARBA"/>
</dbReference>
<evidence type="ECO:0000256" key="12">
    <source>
        <dbReference type="PROSITE-ProRule" id="PRU00169"/>
    </source>
</evidence>
<dbReference type="GO" id="GO:1901701">
    <property type="term" value="P:cellular response to oxygen-containing compound"/>
    <property type="evidence" value="ECO:0007669"/>
    <property type="project" value="UniProtKB-ARBA"/>
</dbReference>
<dbReference type="GO" id="GO:0048509">
    <property type="term" value="P:regulation of meristem development"/>
    <property type="evidence" value="ECO:0007669"/>
    <property type="project" value="UniProtKB-ARBA"/>
</dbReference>
<evidence type="ECO:0000256" key="6">
    <source>
        <dbReference type="ARBA" id="ARBA00022692"/>
    </source>
</evidence>
<dbReference type="InterPro" id="IPR004358">
    <property type="entry name" value="Sig_transdc_His_kin-like_C"/>
</dbReference>
<dbReference type="SUPFAM" id="SSF55874">
    <property type="entry name" value="ATPase domain of HSP90 chaperone/DNA topoisomerase II/histidine kinase"/>
    <property type="match status" value="1"/>
</dbReference>
<dbReference type="STRING" id="981085.W9SZU8"/>
<evidence type="ECO:0000256" key="1">
    <source>
        <dbReference type="ARBA" id="ARBA00000085"/>
    </source>
</evidence>
<dbReference type="InterPro" id="IPR003594">
    <property type="entry name" value="HATPase_dom"/>
</dbReference>
<keyword evidence="8" id="KW-0256">Endoplasmic reticulum</keyword>
<dbReference type="Gene3D" id="3.30.565.10">
    <property type="entry name" value="Histidine kinase-like ATPase, C-terminal domain"/>
    <property type="match status" value="1"/>
</dbReference>
<dbReference type="InterPro" id="IPR050956">
    <property type="entry name" value="2C_system_His_kinase"/>
</dbReference>
<evidence type="ECO:0000313" key="17">
    <source>
        <dbReference type="EMBL" id="EXC34905.1"/>
    </source>
</evidence>
<keyword evidence="4 12" id="KW-0597">Phosphoprotein</keyword>
<dbReference type="Gene3D" id="6.10.250.1190">
    <property type="match status" value="2"/>
</dbReference>
<evidence type="ECO:0000313" key="18">
    <source>
        <dbReference type="Proteomes" id="UP000030645"/>
    </source>
</evidence>
<evidence type="ECO:0000259" key="14">
    <source>
        <dbReference type="PROSITE" id="PS50109"/>
    </source>
</evidence>
<keyword evidence="7 17" id="KW-0418">Kinase</keyword>
<feature type="modified residue" description="4-aspartylphosphate" evidence="12">
    <location>
        <position position="1208"/>
    </location>
</feature>
<dbReference type="GO" id="GO:0005634">
    <property type="term" value="C:nucleus"/>
    <property type="evidence" value="ECO:0007669"/>
    <property type="project" value="TreeGrafter"/>
</dbReference>
<keyword evidence="9 13" id="KW-1133">Transmembrane helix</keyword>
<dbReference type="InterPro" id="IPR036890">
    <property type="entry name" value="HATPase_C_sf"/>
</dbReference>
<evidence type="ECO:0000256" key="2">
    <source>
        <dbReference type="ARBA" id="ARBA00004477"/>
    </source>
</evidence>
<dbReference type="PANTHER" id="PTHR43719">
    <property type="entry name" value="TWO-COMPONENT HISTIDINE KINASE"/>
    <property type="match status" value="1"/>
</dbReference>
<dbReference type="InterPro" id="IPR003661">
    <property type="entry name" value="HisK_dim/P_dom"/>
</dbReference>
<dbReference type="GO" id="GO:0043424">
    <property type="term" value="F:protein histidine kinase binding"/>
    <property type="evidence" value="ECO:0007669"/>
    <property type="project" value="UniProtKB-ARBA"/>
</dbReference>
<evidence type="ECO:0000256" key="4">
    <source>
        <dbReference type="ARBA" id="ARBA00022553"/>
    </source>
</evidence>
<proteinExistence type="predicted"/>
<evidence type="ECO:0000256" key="5">
    <source>
        <dbReference type="ARBA" id="ARBA00022679"/>
    </source>
</evidence>
<comment type="catalytic activity">
    <reaction evidence="1">
        <text>ATP + protein L-histidine = ADP + protein N-phospho-L-histidine.</text>
        <dbReference type="EC" id="2.7.13.3"/>
    </reaction>
</comment>
<dbReference type="InterPro" id="IPR042240">
    <property type="entry name" value="CHASE_sf"/>
</dbReference>
<dbReference type="FunFam" id="1.10.287.130:FF:000015">
    <property type="entry name" value="Histidine kinase 4"/>
    <property type="match status" value="1"/>
</dbReference>
<dbReference type="SUPFAM" id="SSF47384">
    <property type="entry name" value="Homodimeric domain of signal transducing histidine kinase"/>
    <property type="match status" value="1"/>
</dbReference>